<dbReference type="STRING" id="29422.Lbru_1268"/>
<dbReference type="PANTHER" id="PTHR43762">
    <property type="entry name" value="L-GULONOLACTONE OXIDASE"/>
    <property type="match status" value="1"/>
</dbReference>
<dbReference type="PROSITE" id="PS51387">
    <property type="entry name" value="FAD_PCMH"/>
    <property type="match status" value="1"/>
</dbReference>
<dbReference type="EMBL" id="LNXV01000008">
    <property type="protein sequence ID" value="KTC85053.1"/>
    <property type="molecule type" value="Genomic_DNA"/>
</dbReference>
<dbReference type="GO" id="GO:0016020">
    <property type="term" value="C:membrane"/>
    <property type="evidence" value="ECO:0007669"/>
    <property type="project" value="InterPro"/>
</dbReference>
<dbReference type="GO" id="GO:0071949">
    <property type="term" value="F:FAD binding"/>
    <property type="evidence" value="ECO:0007669"/>
    <property type="project" value="InterPro"/>
</dbReference>
<keyword evidence="5" id="KW-1185">Reference proteome</keyword>
<keyword evidence="2" id="KW-0560">Oxidoreductase</keyword>
<dbReference type="SUPFAM" id="SSF56176">
    <property type="entry name" value="FAD-binding/transporter-associated domain-like"/>
    <property type="match status" value="1"/>
</dbReference>
<dbReference type="Gene3D" id="3.30.70.2520">
    <property type="match status" value="1"/>
</dbReference>
<dbReference type="Gene3D" id="3.30.465.10">
    <property type="match status" value="1"/>
</dbReference>
<dbReference type="Gene3D" id="3.30.43.10">
    <property type="entry name" value="Uridine Diphospho-n-acetylenolpyruvylglucosamine Reductase, domain 2"/>
    <property type="match status" value="1"/>
</dbReference>
<dbReference type="Proteomes" id="UP000054742">
    <property type="component" value="Unassembled WGS sequence"/>
</dbReference>
<dbReference type="InterPro" id="IPR016167">
    <property type="entry name" value="FAD-bd_PCMH_sub1"/>
</dbReference>
<evidence type="ECO:0000313" key="4">
    <source>
        <dbReference type="EMBL" id="KTC85053.1"/>
    </source>
</evidence>
<dbReference type="PIRSF" id="PIRSF000136">
    <property type="entry name" value="LGO_GLO"/>
    <property type="match status" value="1"/>
</dbReference>
<dbReference type="Pfam" id="PF04030">
    <property type="entry name" value="ALO"/>
    <property type="match status" value="1"/>
</dbReference>
<dbReference type="InterPro" id="IPR006094">
    <property type="entry name" value="Oxid_FAD_bind_N"/>
</dbReference>
<dbReference type="GO" id="GO:0003885">
    <property type="term" value="F:D-arabinono-1,4-lactone oxidase activity"/>
    <property type="evidence" value="ECO:0007669"/>
    <property type="project" value="InterPro"/>
</dbReference>
<dbReference type="InterPro" id="IPR036318">
    <property type="entry name" value="FAD-bd_PCMH-like_sf"/>
</dbReference>
<accession>A0A0W0SPB0</accession>
<dbReference type="InterPro" id="IPR016169">
    <property type="entry name" value="FAD-bd_PCMH_sub2"/>
</dbReference>
<dbReference type="AlphaFoldDB" id="A0A0W0SPB0"/>
<dbReference type="Gene3D" id="1.10.45.10">
    <property type="entry name" value="Vanillyl-alcohol Oxidase, Chain A, domain 4"/>
    <property type="match status" value="1"/>
</dbReference>
<dbReference type="PANTHER" id="PTHR43762:SF1">
    <property type="entry name" value="D-ARABINONO-1,4-LACTONE OXIDASE"/>
    <property type="match status" value="1"/>
</dbReference>
<name>A0A0W0SPB0_9GAMM</name>
<evidence type="ECO:0000259" key="3">
    <source>
        <dbReference type="PROSITE" id="PS51387"/>
    </source>
</evidence>
<dbReference type="OrthoDB" id="9800184at2"/>
<keyword evidence="1" id="KW-0274">FAD</keyword>
<feature type="domain" description="FAD-binding PCMH-type" evidence="3">
    <location>
        <begin position="17"/>
        <end position="191"/>
    </location>
</feature>
<dbReference type="PATRIC" id="fig|29422.6.peg.1343"/>
<keyword evidence="1" id="KW-0285">Flavoprotein</keyword>
<dbReference type="Pfam" id="PF01565">
    <property type="entry name" value="FAD_binding_4"/>
    <property type="match status" value="1"/>
</dbReference>
<reference evidence="4 5" key="1">
    <citation type="submission" date="2015-11" db="EMBL/GenBank/DDBJ databases">
        <title>Genomic analysis of 38 Legionella species identifies large and diverse effector repertoires.</title>
        <authorList>
            <person name="Burstein D."/>
            <person name="Amaro F."/>
            <person name="Zusman T."/>
            <person name="Lifshitz Z."/>
            <person name="Cohen O."/>
            <person name="Gilbert J.A."/>
            <person name="Pupko T."/>
            <person name="Shuman H.A."/>
            <person name="Segal G."/>
        </authorList>
    </citation>
    <scope>NUCLEOTIDE SEQUENCE [LARGE SCALE GENOMIC DNA]</scope>
    <source>
        <strain evidence="4 5">ATCC 43878</strain>
    </source>
</reference>
<organism evidence="4 5">
    <name type="scientific">Legionella brunensis</name>
    <dbReference type="NCBI Taxonomy" id="29422"/>
    <lineage>
        <taxon>Bacteria</taxon>
        <taxon>Pseudomonadati</taxon>
        <taxon>Pseudomonadota</taxon>
        <taxon>Gammaproteobacteria</taxon>
        <taxon>Legionellales</taxon>
        <taxon>Legionellaceae</taxon>
        <taxon>Legionella</taxon>
    </lineage>
</organism>
<dbReference type="InterPro" id="IPR010031">
    <property type="entry name" value="FAD_lactone_oxidase-like"/>
</dbReference>
<protein>
    <submittedName>
        <fullName evidence="4">Oxidoreductase</fullName>
    </submittedName>
</protein>
<evidence type="ECO:0000256" key="1">
    <source>
        <dbReference type="ARBA" id="ARBA00022827"/>
    </source>
</evidence>
<sequence>MDSKPKVNRKTNWAGNETWCCQETVCPASLQELQDCVRYSEKHNIKIKAIGAAHSFSDCAATSGIQIDLKHLNKIISFNPRTKVIEAEAGIRLKDLYLFFNNNNVALPSIPNVDEITLGGAISNATHGTNIFYGTYSSLVREIKLVTANGEMLQLQDDARNTKGQQRFEAALASFGALGIFYSITLKLEESYDVLVQRYSTALKDINDEIESLARKHDGVQFMLFPLQGLAFIKTQDKIRCGLQPYSKQSIRSIWVFESILWMFKPKRWQLLTKLFQKVFNSKIFLSILRKLYNSSNVTNWSDGELSRHKSRFFNMEYAIPISRVKEALDAIFHTTQEFNHTGAYIRCLPFILRPVGADTLGFLSPTYQRDTCYIDILFQAADSNEISFYAQLEKDLLRVDGRVSWSRKFFASSEDILQRYSHHTKFLDVMEELDPKGIFVNSFVSRIFESGSKQSPH</sequence>
<dbReference type="InterPro" id="IPR016166">
    <property type="entry name" value="FAD-bd_PCMH"/>
</dbReference>
<dbReference type="RefSeq" id="WP_058441337.1">
    <property type="nucleotide sequence ID" value="NZ_CAAAHU010000006.1"/>
</dbReference>
<proteinExistence type="predicted"/>
<dbReference type="InterPro" id="IPR016171">
    <property type="entry name" value="Vanillyl_alc_oxidase_C-sub2"/>
</dbReference>
<evidence type="ECO:0000313" key="5">
    <source>
        <dbReference type="Proteomes" id="UP000054742"/>
    </source>
</evidence>
<dbReference type="InterPro" id="IPR007173">
    <property type="entry name" value="ALO_C"/>
</dbReference>
<gene>
    <name evidence="4" type="ORF">Lbru_1268</name>
</gene>
<evidence type="ECO:0000256" key="2">
    <source>
        <dbReference type="ARBA" id="ARBA00023002"/>
    </source>
</evidence>
<comment type="caution">
    <text evidence="4">The sequence shown here is derived from an EMBL/GenBank/DDBJ whole genome shotgun (WGS) entry which is preliminary data.</text>
</comment>